<gene>
    <name evidence="9" type="ORF">D3226_04680</name>
</gene>
<feature type="transmembrane region" description="Helical" evidence="8">
    <location>
        <begin position="422"/>
        <end position="443"/>
    </location>
</feature>
<evidence type="ECO:0000256" key="8">
    <source>
        <dbReference type="SAM" id="Phobius"/>
    </source>
</evidence>
<dbReference type="InterPro" id="IPR051050">
    <property type="entry name" value="Lipid_II_flippase_MurJ/MviN"/>
</dbReference>
<accession>A0ABS1SNW4</accession>
<evidence type="ECO:0000256" key="6">
    <source>
        <dbReference type="ARBA" id="ARBA00022989"/>
    </source>
</evidence>
<evidence type="ECO:0000256" key="1">
    <source>
        <dbReference type="ARBA" id="ARBA00004651"/>
    </source>
</evidence>
<reference evidence="9 10" key="1">
    <citation type="submission" date="2018-09" db="EMBL/GenBank/DDBJ databases">
        <title>Comparative genomics of Leucobacter spp.</title>
        <authorList>
            <person name="Reis A.C."/>
            <person name="Kolvenbach B.A."/>
            <person name="Corvini P.F.X."/>
            <person name="Nunes O.C."/>
        </authorList>
    </citation>
    <scope>NUCLEOTIDE SEQUENCE [LARGE SCALE GENOMIC DNA]</scope>
    <source>
        <strain evidence="9 10">L-1</strain>
    </source>
</reference>
<dbReference type="PANTHER" id="PTHR47019">
    <property type="entry name" value="LIPID II FLIPPASE MURJ"/>
    <property type="match status" value="1"/>
</dbReference>
<evidence type="ECO:0000256" key="7">
    <source>
        <dbReference type="ARBA" id="ARBA00023136"/>
    </source>
</evidence>
<feature type="transmembrane region" description="Helical" evidence="8">
    <location>
        <begin position="490"/>
        <end position="512"/>
    </location>
</feature>
<feature type="transmembrane region" description="Helical" evidence="8">
    <location>
        <begin position="393"/>
        <end position="416"/>
    </location>
</feature>
<keyword evidence="2" id="KW-1003">Cell membrane</keyword>
<keyword evidence="6 8" id="KW-1133">Transmembrane helix</keyword>
<feature type="transmembrane region" description="Helical" evidence="8">
    <location>
        <begin position="464"/>
        <end position="484"/>
    </location>
</feature>
<dbReference type="Proteomes" id="UP001646141">
    <property type="component" value="Unassembled WGS sequence"/>
</dbReference>
<evidence type="ECO:0000256" key="4">
    <source>
        <dbReference type="ARBA" id="ARBA00022960"/>
    </source>
</evidence>
<feature type="transmembrane region" description="Helical" evidence="8">
    <location>
        <begin position="83"/>
        <end position="110"/>
    </location>
</feature>
<feature type="transmembrane region" description="Helical" evidence="8">
    <location>
        <begin position="327"/>
        <end position="349"/>
    </location>
</feature>
<dbReference type="InterPro" id="IPR004268">
    <property type="entry name" value="MurJ"/>
</dbReference>
<feature type="transmembrane region" description="Helical" evidence="8">
    <location>
        <begin position="53"/>
        <end position="71"/>
    </location>
</feature>
<evidence type="ECO:0000256" key="2">
    <source>
        <dbReference type="ARBA" id="ARBA00022475"/>
    </source>
</evidence>
<protein>
    <submittedName>
        <fullName evidence="9">Murein biosynthesis integral membrane protein MurJ</fullName>
    </submittedName>
</protein>
<keyword evidence="7 8" id="KW-0472">Membrane</keyword>
<name>A0ABS1SNW4_9MICO</name>
<dbReference type="EMBL" id="QYAD01000001">
    <property type="protein sequence ID" value="MBL3689255.1"/>
    <property type="molecule type" value="Genomic_DNA"/>
</dbReference>
<feature type="transmembrane region" description="Helical" evidence="8">
    <location>
        <begin position="282"/>
        <end position="306"/>
    </location>
</feature>
<keyword evidence="10" id="KW-1185">Reference proteome</keyword>
<feature type="transmembrane region" description="Helical" evidence="8">
    <location>
        <begin position="163"/>
        <end position="181"/>
    </location>
</feature>
<feature type="transmembrane region" description="Helical" evidence="8">
    <location>
        <begin position="193"/>
        <end position="218"/>
    </location>
</feature>
<proteinExistence type="predicted"/>
<keyword evidence="3 8" id="KW-0812">Transmembrane</keyword>
<feature type="transmembrane region" description="Helical" evidence="8">
    <location>
        <begin position="122"/>
        <end position="142"/>
    </location>
</feature>
<evidence type="ECO:0000313" key="9">
    <source>
        <dbReference type="EMBL" id="MBL3689255.1"/>
    </source>
</evidence>
<feature type="transmembrane region" description="Helical" evidence="8">
    <location>
        <begin position="361"/>
        <end position="381"/>
    </location>
</feature>
<sequence length="533" mass="56713">MSLLRASAVMATGTILSRVLGLAKVIVLAAAIGQTSSISADAFANGNMLPNTVYTILLGGMLNAVLVPQIVRAARNPDGGTGYINKVLTFVIVALTIITALAMLGAPLLVWLFQLSWPADQLALSAAFAYWCLPQILFYGIYTVMGEVLNARSVFGPYTWAPVLNNIISIAGIVLFMMWFGADPTGARAPGDWNGLAIAVLAGSATLGVVAQALILFASWRRAGLSYRPDFVWRGMGLGATAKIASWSLAMIAVIQIGGWVTSNVVGTATGQGPSSASLGNAWLVLMMPHSVLAVSLATAYFTRFAEAGRDGRMADFRADFSASVRQVSLVMVFAAGAIFAAATFLSPLIERGSPLQVEQFALVLRTYVLCLAPFSFLFIVQRSFYALSDTRTPFIFTCVQQGLFIVLAVTCLWVPADIRGAAVTLAYSIATFAQALVGTILLRRKIGRIDGQRVLGSMVRFTLAVLPAVLAGLGVSLALQHWVPAYNVWQSFAFAIVVGIAVGLVYLMVLLAMRSPEITEIAGTLRRKLGRG</sequence>
<dbReference type="PANTHER" id="PTHR47019:SF1">
    <property type="entry name" value="LIPID II FLIPPASE MURJ"/>
    <property type="match status" value="1"/>
</dbReference>
<organism evidence="9 10">
    <name type="scientific">Leucobacter chromiireducens subsp. chromiireducens</name>
    <dbReference type="NCBI Taxonomy" id="660067"/>
    <lineage>
        <taxon>Bacteria</taxon>
        <taxon>Bacillati</taxon>
        <taxon>Actinomycetota</taxon>
        <taxon>Actinomycetes</taxon>
        <taxon>Micrococcales</taxon>
        <taxon>Microbacteriaceae</taxon>
        <taxon>Leucobacter</taxon>
    </lineage>
</organism>
<evidence type="ECO:0000256" key="5">
    <source>
        <dbReference type="ARBA" id="ARBA00022984"/>
    </source>
</evidence>
<evidence type="ECO:0000313" key="10">
    <source>
        <dbReference type="Proteomes" id="UP001646141"/>
    </source>
</evidence>
<dbReference type="RefSeq" id="WP_202381200.1">
    <property type="nucleotide sequence ID" value="NZ_BAAAMA010000004.1"/>
</dbReference>
<dbReference type="Pfam" id="PF03023">
    <property type="entry name" value="MurJ"/>
    <property type="match status" value="1"/>
</dbReference>
<evidence type="ECO:0000256" key="3">
    <source>
        <dbReference type="ARBA" id="ARBA00022692"/>
    </source>
</evidence>
<keyword evidence="4" id="KW-0133">Cell shape</keyword>
<feature type="transmembrane region" description="Helical" evidence="8">
    <location>
        <begin position="244"/>
        <end position="262"/>
    </location>
</feature>
<dbReference type="PRINTS" id="PR01806">
    <property type="entry name" value="VIRFACTRMVIN"/>
</dbReference>
<comment type="subcellular location">
    <subcellularLocation>
        <location evidence="1">Cell membrane</location>
        <topology evidence="1">Multi-pass membrane protein</topology>
    </subcellularLocation>
</comment>
<comment type="caution">
    <text evidence="9">The sequence shown here is derived from an EMBL/GenBank/DDBJ whole genome shotgun (WGS) entry which is preliminary data.</text>
</comment>
<keyword evidence="5" id="KW-0573">Peptidoglycan synthesis</keyword>